<name>A0ABY2ZBJ2_9GAMM</name>
<dbReference type="EMBL" id="VHJB01000090">
    <property type="protein sequence ID" value="TPV30089.1"/>
    <property type="molecule type" value="Genomic_DNA"/>
</dbReference>
<comment type="caution">
    <text evidence="1">The sequence shown here is derived from an EMBL/GenBank/DDBJ whole genome shotgun (WGS) entry which is preliminary data.</text>
</comment>
<keyword evidence="2" id="KW-1185">Reference proteome</keyword>
<evidence type="ECO:0000313" key="1">
    <source>
        <dbReference type="EMBL" id="TPV30089.1"/>
    </source>
</evidence>
<proteinExistence type="predicted"/>
<organism evidence="1 2">
    <name type="scientific">Pantoea eucalypti</name>
    <dbReference type="NCBI Taxonomy" id="470933"/>
    <lineage>
        <taxon>Bacteria</taxon>
        <taxon>Pseudomonadati</taxon>
        <taxon>Pseudomonadota</taxon>
        <taxon>Gammaproteobacteria</taxon>
        <taxon>Enterobacterales</taxon>
        <taxon>Erwiniaceae</taxon>
        <taxon>Pantoea</taxon>
    </lineage>
</organism>
<protein>
    <submittedName>
        <fullName evidence="1">Capsid protein</fullName>
    </submittedName>
</protein>
<evidence type="ECO:0000313" key="2">
    <source>
        <dbReference type="Proteomes" id="UP000315469"/>
    </source>
</evidence>
<gene>
    <name evidence="1" type="ORF">FJW02_20550</name>
</gene>
<dbReference type="GeneID" id="90523558"/>
<dbReference type="Proteomes" id="UP000315469">
    <property type="component" value="Unassembled WGS sequence"/>
</dbReference>
<accession>A0ABY2ZBJ2</accession>
<dbReference type="RefSeq" id="WP_140916532.1">
    <property type="nucleotide sequence ID" value="NZ_CP045723.1"/>
</dbReference>
<sequence>MSKDITPARMREQDIMTRASRVMAFTVDAQRNASGAMISDRVEMSQNIGAAVRQDPMFEGVNPEFCRIVGTAWASSMIEYKERHGHYPPADQLANASRALENLMIESALEKHEGNGKAMFESVAADMRTSDGVMRQAQFAALILPAVLGAATSDACTFVPCERDEAKIYELLNVAGTKFGDFDQGDEMHMQSAAVYSQMKRLYPFPAAMQPDGTKKTFTFSMKTVEGADMPIRAGRAKLLINRRPGKVDDGDGNLYFSDKDVKGNVFAATCKVDYEKGTIAVTFTDAPAKGTELAAQVEINVEKAPGLIPVINQSMREFTVKPSQFVIASEHTVMAASDLSREFGINLSSTQFTAMRNWLSHEQDMMRLRTMAFHNVYDREFDVALPEGQTYESWVGLMKHAITQLSTDMVNRTRKAGVRGGFAGGEAANFLKSLPANVFQADPNFVQSPYIQRIGTLFGIYQIFEVPTAICDQFVLDGVALAKEDILFYGRGDSIGDAGLIAGDAVPAIPYVHETNPSLVNRTTLWGSSLNELHPRNGENYFAKLTLTNTKVGAYSMLTGKKIEGETAPEAAATGTGTGS</sequence>
<reference evidence="1 2" key="1">
    <citation type="submission" date="2019-06" db="EMBL/GenBank/DDBJ databases">
        <title>Taxogenomics and systematics of the genus Pantoea.</title>
        <authorList>
            <person name="Tambong J.T."/>
        </authorList>
    </citation>
    <scope>NUCLEOTIDE SEQUENCE [LARGE SCALE GENOMIC DNA]</scope>
    <source>
        <strain evidence="1 2">LMG 24197</strain>
    </source>
</reference>